<accession>A0A7G9YZC8</accession>
<dbReference type="GO" id="GO:0035312">
    <property type="term" value="F:5'-3' DNA exonuclease activity"/>
    <property type="evidence" value="ECO:0007669"/>
    <property type="project" value="TreeGrafter"/>
</dbReference>
<dbReference type="InterPro" id="IPR003141">
    <property type="entry name" value="Pol/His_phosphatase_N"/>
</dbReference>
<dbReference type="InterPro" id="IPR052018">
    <property type="entry name" value="PHP_domain"/>
</dbReference>
<dbReference type="CDD" id="cd07432">
    <property type="entry name" value="PHP_HisPPase"/>
    <property type="match status" value="1"/>
</dbReference>
<feature type="domain" description="Polymerase/histidinol phosphatase N-terminal" evidence="1">
    <location>
        <begin position="9"/>
        <end position="77"/>
    </location>
</feature>
<keyword evidence="2" id="KW-0808">Transferase</keyword>
<dbReference type="GO" id="GO:0003887">
    <property type="term" value="F:DNA-directed DNA polymerase activity"/>
    <property type="evidence" value="ECO:0007669"/>
    <property type="project" value="UniProtKB-EC"/>
</dbReference>
<evidence type="ECO:0000259" key="1">
    <source>
        <dbReference type="SMART" id="SM00481"/>
    </source>
</evidence>
<keyword evidence="2" id="KW-0548">Nucleotidyltransferase</keyword>
<reference evidence="2" key="1">
    <citation type="submission" date="2020-06" db="EMBL/GenBank/DDBJ databases">
        <title>Unique genomic features of the anaerobic methanotrophic archaea.</title>
        <authorList>
            <person name="Chadwick G.L."/>
            <person name="Skennerton C.T."/>
            <person name="Laso-Perez R."/>
            <person name="Leu A.O."/>
            <person name="Speth D.R."/>
            <person name="Yu H."/>
            <person name="Morgan-Lang C."/>
            <person name="Hatzenpichler R."/>
            <person name="Goudeau D."/>
            <person name="Malmstrom R."/>
            <person name="Brazelton W.J."/>
            <person name="Woyke T."/>
            <person name="Hallam S.J."/>
            <person name="Tyson G.W."/>
            <person name="Wegener G."/>
            <person name="Boetius A."/>
            <person name="Orphan V."/>
        </authorList>
    </citation>
    <scope>NUCLEOTIDE SEQUENCE</scope>
</reference>
<dbReference type="InterPro" id="IPR004013">
    <property type="entry name" value="PHP_dom"/>
</dbReference>
<proteinExistence type="predicted"/>
<gene>
    <name evidence="2" type="primary">dnaE2</name>
    <name evidence="2" type="ORF">KFLEFLPM_00016</name>
</gene>
<dbReference type="NCBIfam" id="NF038032">
    <property type="entry name" value="CehA_McbA_metalo"/>
    <property type="match status" value="1"/>
</dbReference>
<dbReference type="SUPFAM" id="SSF89550">
    <property type="entry name" value="PHP domain-like"/>
    <property type="match status" value="1"/>
</dbReference>
<evidence type="ECO:0000313" key="2">
    <source>
        <dbReference type="EMBL" id="QNO53362.1"/>
    </source>
</evidence>
<dbReference type="InterPro" id="IPR016195">
    <property type="entry name" value="Pol/histidinol_Pase-like"/>
</dbReference>
<dbReference type="GO" id="GO:0004534">
    <property type="term" value="F:5'-3' RNA exonuclease activity"/>
    <property type="evidence" value="ECO:0007669"/>
    <property type="project" value="TreeGrafter"/>
</dbReference>
<dbReference type="Pfam" id="PF02811">
    <property type="entry name" value="PHP"/>
    <property type="match status" value="1"/>
</dbReference>
<protein>
    <submittedName>
        <fullName evidence="2">Error-prone DNA polymerase</fullName>
        <ecNumber evidence="2">2.7.7.7</ecNumber>
    </submittedName>
</protein>
<dbReference type="SMART" id="SM00481">
    <property type="entry name" value="POLIIIAc"/>
    <property type="match status" value="1"/>
</dbReference>
<dbReference type="EC" id="2.7.7.7" evidence="2"/>
<sequence>MSPTLSLTLDLHVHTNYSHDGCDSVEKIVDSAMSKKLDGIAICDHDTMNGSYAAQKYVADNELGLIIIPGIEVTTSKGHLIVLGMEEGIAKGLSLWEAIRIARQREKEKENKGTVVIIVPHPYHPFRHSIGALCVHSELDIDAIEIFNSRHFSGIANEIARRTVARRNITAVVGSDAHSAECVGLATVEVEVEIEQQSEQKMLLDATLSGIKEGKVKIKSCEKTPFWTYFKQLL</sequence>
<dbReference type="EMBL" id="MT631539">
    <property type="protein sequence ID" value="QNO53362.1"/>
    <property type="molecule type" value="Genomic_DNA"/>
</dbReference>
<dbReference type="Pfam" id="PF13263">
    <property type="entry name" value="PHP_C"/>
    <property type="match status" value="1"/>
</dbReference>
<dbReference type="Gene3D" id="3.20.20.140">
    <property type="entry name" value="Metal-dependent hydrolases"/>
    <property type="match status" value="1"/>
</dbReference>
<organism evidence="2">
    <name type="scientific">Candidatus Methanophagaceae archaeon ANME-1 ERB6</name>
    <dbReference type="NCBI Taxonomy" id="2759912"/>
    <lineage>
        <taxon>Archaea</taxon>
        <taxon>Methanobacteriati</taxon>
        <taxon>Methanobacteriota</taxon>
        <taxon>Stenosarchaea group</taxon>
        <taxon>Methanomicrobia</taxon>
        <taxon>Candidatus Methanophagales</taxon>
        <taxon>Candidatus Methanophagaceae</taxon>
    </lineage>
</organism>
<dbReference type="AlphaFoldDB" id="A0A7G9YZC8"/>
<name>A0A7G9YZC8_9EURY</name>
<dbReference type="PANTHER" id="PTHR42924">
    <property type="entry name" value="EXONUCLEASE"/>
    <property type="match status" value="1"/>
</dbReference>
<dbReference type="PANTHER" id="PTHR42924:SF3">
    <property type="entry name" value="POLYMERASE_HISTIDINOL PHOSPHATASE N-TERMINAL DOMAIN-CONTAINING PROTEIN"/>
    <property type="match status" value="1"/>
</dbReference>